<sequence>MTALELKNVLIHKIAAINDVSFLKAIQTIIDAKTDHEVLPLTSEQKDEIMVSKKEIEMGLFVNHESLDEEIITWLKEK</sequence>
<evidence type="ECO:0000313" key="1">
    <source>
        <dbReference type="EMBL" id="HDR51655.1"/>
    </source>
</evidence>
<protein>
    <recommendedName>
        <fullName evidence="2">Addiction module component</fullName>
    </recommendedName>
</protein>
<comment type="caution">
    <text evidence="1">The sequence shown here is derived from an EMBL/GenBank/DDBJ whole genome shotgun (WGS) entry which is preliminary data.</text>
</comment>
<dbReference type="EMBL" id="DSDK01000468">
    <property type="protein sequence ID" value="HDR51655.1"/>
    <property type="molecule type" value="Genomic_DNA"/>
</dbReference>
<organism evidence="1">
    <name type="scientific">Mariniphaga anaerophila</name>
    <dbReference type="NCBI Taxonomy" id="1484053"/>
    <lineage>
        <taxon>Bacteria</taxon>
        <taxon>Pseudomonadati</taxon>
        <taxon>Bacteroidota</taxon>
        <taxon>Bacteroidia</taxon>
        <taxon>Marinilabiliales</taxon>
        <taxon>Prolixibacteraceae</taxon>
        <taxon>Mariniphaga</taxon>
    </lineage>
</organism>
<dbReference type="AlphaFoldDB" id="A0A831LUT8"/>
<gene>
    <name evidence="1" type="ORF">ENN90_08570</name>
</gene>
<dbReference type="Proteomes" id="UP000886047">
    <property type="component" value="Unassembled WGS sequence"/>
</dbReference>
<reference evidence="1" key="1">
    <citation type="journal article" date="2020" name="mSystems">
        <title>Genome- and Community-Level Interaction Insights into Carbon Utilization and Element Cycling Functions of Hydrothermarchaeota in Hydrothermal Sediment.</title>
        <authorList>
            <person name="Zhou Z."/>
            <person name="Liu Y."/>
            <person name="Xu W."/>
            <person name="Pan J."/>
            <person name="Luo Z.H."/>
            <person name="Li M."/>
        </authorList>
    </citation>
    <scope>NUCLEOTIDE SEQUENCE [LARGE SCALE GENOMIC DNA]</scope>
    <source>
        <strain evidence="1">SpSt-1217</strain>
    </source>
</reference>
<proteinExistence type="predicted"/>
<accession>A0A831LUT8</accession>
<name>A0A831LUT8_9BACT</name>
<evidence type="ECO:0008006" key="2">
    <source>
        <dbReference type="Google" id="ProtNLM"/>
    </source>
</evidence>